<evidence type="ECO:0000256" key="1">
    <source>
        <dbReference type="SAM" id="SignalP"/>
    </source>
</evidence>
<dbReference type="PANTHER" id="PTHR19328">
    <property type="entry name" value="HEDGEHOG-INTERACTING PROTEIN"/>
    <property type="match status" value="1"/>
</dbReference>
<dbReference type="InterPro" id="IPR011041">
    <property type="entry name" value="Quinoprot_gluc/sorb_DH_b-prop"/>
</dbReference>
<dbReference type="SUPFAM" id="SSF50952">
    <property type="entry name" value="Soluble quinoprotein glucose dehydrogenase"/>
    <property type="match status" value="1"/>
</dbReference>
<dbReference type="Gene3D" id="2.120.10.30">
    <property type="entry name" value="TolB, C-terminal domain"/>
    <property type="match status" value="1"/>
</dbReference>
<gene>
    <name evidence="3" type="ORF">MTR64_05250</name>
</gene>
<keyword evidence="4" id="KW-1185">Reference proteome</keyword>
<evidence type="ECO:0000313" key="3">
    <source>
        <dbReference type="EMBL" id="MCJ2177960.1"/>
    </source>
</evidence>
<name>A0ABT0AZ86_9SPHN</name>
<protein>
    <submittedName>
        <fullName evidence="3">PQQ-dependent sugar dehydrogenase</fullName>
    </submittedName>
</protein>
<dbReference type="PANTHER" id="PTHR19328:SF75">
    <property type="entry name" value="ALDOSE SUGAR DEHYDROGENASE YLII"/>
    <property type="match status" value="1"/>
</dbReference>
<dbReference type="PROSITE" id="PS51257">
    <property type="entry name" value="PROKAR_LIPOPROTEIN"/>
    <property type="match status" value="1"/>
</dbReference>
<accession>A0ABT0AZ86</accession>
<evidence type="ECO:0000313" key="4">
    <source>
        <dbReference type="Proteomes" id="UP001162880"/>
    </source>
</evidence>
<dbReference type="Proteomes" id="UP001162880">
    <property type="component" value="Unassembled WGS sequence"/>
</dbReference>
<comment type="caution">
    <text evidence="3">The sequence shown here is derived from an EMBL/GenBank/DDBJ whole genome shotgun (WGS) entry which is preliminary data.</text>
</comment>
<reference evidence="3" key="1">
    <citation type="submission" date="2022-03" db="EMBL/GenBank/DDBJ databases">
        <title>Identification of a novel bacterium isolated from mangrove sediments.</title>
        <authorList>
            <person name="Pan X."/>
        </authorList>
    </citation>
    <scope>NUCLEOTIDE SEQUENCE</scope>
    <source>
        <strain evidence="3">B2580</strain>
    </source>
</reference>
<dbReference type="InterPro" id="IPR011042">
    <property type="entry name" value="6-blade_b-propeller_TolB-like"/>
</dbReference>
<keyword evidence="1" id="KW-0732">Signal</keyword>
<proteinExistence type="predicted"/>
<feature type="chain" id="PRO_5045483831" evidence="1">
    <location>
        <begin position="24"/>
        <end position="388"/>
    </location>
</feature>
<feature type="domain" description="Glucose/Sorbosone dehydrogenase" evidence="2">
    <location>
        <begin position="44"/>
        <end position="373"/>
    </location>
</feature>
<dbReference type="Pfam" id="PF07995">
    <property type="entry name" value="GSDH"/>
    <property type="match status" value="1"/>
</dbReference>
<dbReference type="EMBL" id="JALHLE010000005">
    <property type="protein sequence ID" value="MCJ2177960.1"/>
    <property type="molecule type" value="Genomic_DNA"/>
</dbReference>
<organism evidence="3 4">
    <name type="scientific">Novosphingobium album</name>
    <name type="common">ex Hu et al. 2023</name>
    <dbReference type="NCBI Taxonomy" id="2930093"/>
    <lineage>
        <taxon>Bacteria</taxon>
        <taxon>Pseudomonadati</taxon>
        <taxon>Pseudomonadota</taxon>
        <taxon>Alphaproteobacteria</taxon>
        <taxon>Sphingomonadales</taxon>
        <taxon>Sphingomonadaceae</taxon>
        <taxon>Novosphingobium</taxon>
    </lineage>
</organism>
<evidence type="ECO:0000259" key="2">
    <source>
        <dbReference type="Pfam" id="PF07995"/>
    </source>
</evidence>
<dbReference type="RefSeq" id="WP_243991414.1">
    <property type="nucleotide sequence ID" value="NZ_JALHLE010000005.1"/>
</dbReference>
<dbReference type="InterPro" id="IPR012938">
    <property type="entry name" value="Glc/Sorbosone_DH"/>
</dbReference>
<sequence length="388" mass="41420">MKARILLPLVSTLGLFTASCSQAATGENAPESAMPFRVEQVAGFDEPWAMAIDPATGIALVTEKKGHLRMLLPDGRNVLVPGAPKVDYGGQGGFGDVIFAPEAHTSGSSLDGHTVYLSWAEAGSGDTRGAAVGRGTLACASEASCRLEGLTVIWRQQPKVTGRGHYSHRLAFSPDGQYLFISSGERQKMQPAQDLTNNLGTIVRLLPDGTPAPSNPFADKPSPTNQIWSFGHRNVLGIAFDPEGRLWDLEHGPAGGDELNLVKPGQNYGWPLVSDGDHYDGKPIPRHSTRPDLAAPAISWNPVIAPGDFIFYTGSQFPAWTGQAVIASFAVPGLVRVRIDGEKAIVEARYPLDNRIREIEQGPDGTIWLLEDGPAPGSGHLLKLTPAN</sequence>
<feature type="signal peptide" evidence="1">
    <location>
        <begin position="1"/>
        <end position="23"/>
    </location>
</feature>